<dbReference type="AlphaFoldDB" id="A0A853IMT7"/>
<dbReference type="RefSeq" id="WP_180571116.1">
    <property type="nucleotide sequence ID" value="NZ_JACCKB010000061.1"/>
</dbReference>
<comment type="caution">
    <text evidence="2">The sequence shown here is derived from an EMBL/GenBank/DDBJ whole genome shotgun (WGS) entry which is preliminary data.</text>
</comment>
<name>A0A853IMT7_9GAMM</name>
<evidence type="ECO:0000313" key="3">
    <source>
        <dbReference type="Proteomes" id="UP000569732"/>
    </source>
</evidence>
<dbReference type="EMBL" id="JACCKB010000061">
    <property type="protein sequence ID" value="NYZ69116.1"/>
    <property type="molecule type" value="Genomic_DNA"/>
</dbReference>
<protein>
    <submittedName>
        <fullName evidence="2">Uncharacterized protein</fullName>
    </submittedName>
</protein>
<proteinExistence type="predicted"/>
<organism evidence="2 3">
    <name type="scientific">Spartinivicinus marinus</name>
    <dbReference type="NCBI Taxonomy" id="2994442"/>
    <lineage>
        <taxon>Bacteria</taxon>
        <taxon>Pseudomonadati</taxon>
        <taxon>Pseudomonadota</taxon>
        <taxon>Gammaproteobacteria</taxon>
        <taxon>Oceanospirillales</taxon>
        <taxon>Zooshikellaceae</taxon>
        <taxon>Spartinivicinus</taxon>
    </lineage>
</organism>
<sequence>MLKFLLDSLDDVDENLHALYEEADGKYQLKVDGIEDTGALKRAKDHEKTARKAAEDQARELKEQLEALQVQINESKDADARKNGDIEALEKSWQDKFTNSENSWSEKLTSRENELNSTIENLQNNLKSILVDKEAVRLASELAVEGSSELLIPHLKARLATSERDGQLVTVVNDSEGKPSALTLDELKQEFANNKAFAPVVVGSHAFGGSADRGNSSGATHNGDVTKMSRQEKLAYFENQINGDS</sequence>
<accession>A0A853IMT7</accession>
<feature type="coiled-coil region" evidence="1">
    <location>
        <begin position="44"/>
        <end position="78"/>
    </location>
</feature>
<feature type="coiled-coil region" evidence="1">
    <location>
        <begin position="105"/>
        <end position="139"/>
    </location>
</feature>
<evidence type="ECO:0000313" key="2">
    <source>
        <dbReference type="EMBL" id="NYZ69116.1"/>
    </source>
</evidence>
<gene>
    <name evidence="2" type="ORF">H0A36_24145</name>
</gene>
<evidence type="ECO:0000256" key="1">
    <source>
        <dbReference type="SAM" id="Coils"/>
    </source>
</evidence>
<dbReference type="Proteomes" id="UP000569732">
    <property type="component" value="Unassembled WGS sequence"/>
</dbReference>
<keyword evidence="3" id="KW-1185">Reference proteome</keyword>
<keyword evidence="1" id="KW-0175">Coiled coil</keyword>
<reference evidence="2 3" key="1">
    <citation type="submission" date="2020-07" db="EMBL/GenBank/DDBJ databases">
        <title>Endozoicomonas sp. nov., isolated from sediment.</title>
        <authorList>
            <person name="Gu T."/>
        </authorList>
    </citation>
    <scope>NUCLEOTIDE SEQUENCE [LARGE SCALE GENOMIC DNA]</scope>
    <source>
        <strain evidence="2 3">SM1973</strain>
    </source>
</reference>